<dbReference type="PROSITE" id="PS00439">
    <property type="entry name" value="ACYLTRANSF_C_1"/>
    <property type="match status" value="1"/>
</dbReference>
<keyword evidence="11" id="KW-0472">Membrane</keyword>
<comment type="catalytic activity">
    <reaction evidence="14">
        <text>(R)-carnitine + acetyl-CoA = O-acetyl-(R)-carnitine + CoA</text>
        <dbReference type="Rhea" id="RHEA:21136"/>
        <dbReference type="ChEBI" id="CHEBI:16347"/>
        <dbReference type="ChEBI" id="CHEBI:57287"/>
        <dbReference type="ChEBI" id="CHEBI:57288"/>
        <dbReference type="ChEBI" id="CHEBI:57589"/>
        <dbReference type="EC" id="2.3.1.7"/>
    </reaction>
</comment>
<proteinExistence type="inferred from homology"/>
<evidence type="ECO:0000256" key="11">
    <source>
        <dbReference type="ARBA" id="ARBA00023136"/>
    </source>
</evidence>
<keyword evidence="24" id="KW-1185">Reference proteome</keyword>
<dbReference type="Proteomes" id="UP001213000">
    <property type="component" value="Unassembled WGS sequence"/>
</dbReference>
<feature type="compositionally biased region" description="Low complexity" evidence="20">
    <location>
        <begin position="282"/>
        <end position="301"/>
    </location>
</feature>
<dbReference type="InterPro" id="IPR000542">
    <property type="entry name" value="Carn_acyl_trans"/>
</dbReference>
<evidence type="ECO:0000256" key="9">
    <source>
        <dbReference type="ARBA" id="ARBA00023098"/>
    </source>
</evidence>
<comment type="subcellular location">
    <subcellularLocation>
        <location evidence="2">Mitochondrion inner membrane</location>
        <topology evidence="2">Peripheral membrane protein</topology>
        <orientation evidence="2">Matrix side</orientation>
    </subcellularLocation>
    <subcellularLocation>
        <location evidence="1">Peroxisome</location>
    </subcellularLocation>
</comment>
<dbReference type="Gene3D" id="3.30.559.70">
    <property type="entry name" value="Choline/Carnitine o-acyltransferase, domain 2"/>
    <property type="match status" value="1"/>
</dbReference>
<evidence type="ECO:0000256" key="15">
    <source>
        <dbReference type="ARBA" id="ARBA00053195"/>
    </source>
</evidence>
<keyword evidence="9" id="KW-0443">Lipid metabolism</keyword>
<dbReference type="Pfam" id="PF00755">
    <property type="entry name" value="Carn_acyltransf"/>
    <property type="match status" value="1"/>
</dbReference>
<dbReference type="InterPro" id="IPR039551">
    <property type="entry name" value="Cho/carn_acyl_trans"/>
</dbReference>
<evidence type="ECO:0000259" key="22">
    <source>
        <dbReference type="Pfam" id="PF01388"/>
    </source>
</evidence>
<keyword evidence="19" id="KW-0175">Coiled coil</keyword>
<keyword evidence="4" id="KW-0813">Transport</keyword>
<dbReference type="GO" id="GO:0005777">
    <property type="term" value="C:peroxisome"/>
    <property type="evidence" value="ECO:0007669"/>
    <property type="project" value="UniProtKB-SubCell"/>
</dbReference>
<dbReference type="Gene3D" id="1.10.150.60">
    <property type="entry name" value="ARID DNA-binding domain"/>
    <property type="match status" value="1"/>
</dbReference>
<feature type="compositionally biased region" description="Pro residues" evidence="20">
    <location>
        <begin position="438"/>
        <end position="455"/>
    </location>
</feature>
<comment type="similarity">
    <text evidence="3">Belongs to the carnitine/choline acetyltransferase family.</text>
</comment>
<feature type="region of interest" description="Disordered" evidence="20">
    <location>
        <begin position="238"/>
        <end position="301"/>
    </location>
</feature>
<evidence type="ECO:0000256" key="1">
    <source>
        <dbReference type="ARBA" id="ARBA00004275"/>
    </source>
</evidence>
<dbReference type="Gene3D" id="3.30.559.10">
    <property type="entry name" value="Chloramphenicol acetyltransferase-like domain"/>
    <property type="match status" value="1"/>
</dbReference>
<evidence type="ECO:0000256" key="5">
    <source>
        <dbReference type="ARBA" id="ARBA00022679"/>
    </source>
</evidence>
<evidence type="ECO:0000256" key="4">
    <source>
        <dbReference type="ARBA" id="ARBA00022448"/>
    </source>
</evidence>
<evidence type="ECO:0000256" key="17">
    <source>
        <dbReference type="ARBA" id="ARBA00073438"/>
    </source>
</evidence>
<comment type="function">
    <text evidence="15">Carnitine acetylase is specific for short chain fatty acids. Carnitine acetylase seems to affect the flux through the pyruvate dehydrogenase complex. It may be involved as well in the transport of acetyl-CoA into mitochondria.</text>
</comment>
<feature type="domain" description="Choline/carnitine acyltransferase" evidence="21">
    <location>
        <begin position="1133"/>
        <end position="1696"/>
    </location>
</feature>
<dbReference type="SUPFAM" id="SSF46774">
    <property type="entry name" value="ARID-like"/>
    <property type="match status" value="1"/>
</dbReference>
<evidence type="ECO:0000256" key="16">
    <source>
        <dbReference type="ARBA" id="ARBA00066910"/>
    </source>
</evidence>
<keyword evidence="8" id="KW-0809">Transit peptide</keyword>
<feature type="compositionally biased region" description="Low complexity" evidence="20">
    <location>
        <begin position="238"/>
        <end position="265"/>
    </location>
</feature>
<dbReference type="CDD" id="cd16100">
    <property type="entry name" value="ARID"/>
    <property type="match status" value="1"/>
</dbReference>
<dbReference type="FunFam" id="3.30.559.70:FF:000007">
    <property type="entry name" value="Carnitine O-acetyltransferase, mitochondrial"/>
    <property type="match status" value="1"/>
</dbReference>
<evidence type="ECO:0000256" key="3">
    <source>
        <dbReference type="ARBA" id="ARBA00005232"/>
    </source>
</evidence>
<feature type="compositionally biased region" description="Low complexity" evidence="20">
    <location>
        <begin position="135"/>
        <end position="193"/>
    </location>
</feature>
<keyword evidence="12" id="KW-0576">Peroxisome</keyword>
<dbReference type="InterPro" id="IPR023213">
    <property type="entry name" value="CAT-like_dom_sf"/>
</dbReference>
<keyword evidence="13" id="KW-0012">Acyltransferase</keyword>
<keyword evidence="10" id="KW-0496">Mitochondrion</keyword>
<evidence type="ECO:0000313" key="24">
    <source>
        <dbReference type="Proteomes" id="UP001213000"/>
    </source>
</evidence>
<evidence type="ECO:0000256" key="7">
    <source>
        <dbReference type="ARBA" id="ARBA00022832"/>
    </source>
</evidence>
<feature type="compositionally biased region" description="Polar residues" evidence="20">
    <location>
        <begin position="272"/>
        <end position="281"/>
    </location>
</feature>
<feature type="compositionally biased region" description="Basic and acidic residues" evidence="20">
    <location>
        <begin position="832"/>
        <end position="842"/>
    </location>
</feature>
<feature type="active site" description="Proton acceptor" evidence="18">
    <location>
        <position position="1428"/>
    </location>
</feature>
<evidence type="ECO:0000256" key="2">
    <source>
        <dbReference type="ARBA" id="ARBA00004443"/>
    </source>
</evidence>
<feature type="compositionally biased region" description="Acidic residues" evidence="20">
    <location>
        <begin position="495"/>
        <end position="507"/>
    </location>
</feature>
<evidence type="ECO:0000256" key="18">
    <source>
        <dbReference type="PIRSR" id="PIRSR600542-1"/>
    </source>
</evidence>
<comment type="caution">
    <text evidence="23">The sequence shown here is derived from an EMBL/GenBank/DDBJ whole genome shotgun (WGS) entry which is preliminary data.</text>
</comment>
<dbReference type="GO" id="GO:0006631">
    <property type="term" value="P:fatty acid metabolic process"/>
    <property type="evidence" value="ECO:0007669"/>
    <property type="project" value="UniProtKB-KW"/>
</dbReference>
<protein>
    <recommendedName>
        <fullName evidence="17">Carnitine O-acetyltransferase, mitochondrial</fullName>
        <ecNumber evidence="16">2.3.1.7</ecNumber>
    </recommendedName>
</protein>
<evidence type="ECO:0000256" key="10">
    <source>
        <dbReference type="ARBA" id="ARBA00023128"/>
    </source>
</evidence>
<reference evidence="23" key="1">
    <citation type="submission" date="2022-07" db="EMBL/GenBank/DDBJ databases">
        <title>Genome Sequence of Leucocoprinus birnbaumii.</title>
        <authorList>
            <person name="Buettner E."/>
        </authorList>
    </citation>
    <scope>NUCLEOTIDE SEQUENCE</scope>
    <source>
        <strain evidence="23">VT141</strain>
    </source>
</reference>
<dbReference type="Pfam" id="PF01388">
    <property type="entry name" value="ARID"/>
    <property type="match status" value="1"/>
</dbReference>
<dbReference type="GO" id="GO:0004092">
    <property type="term" value="F:carnitine O-acetyltransferase activity"/>
    <property type="evidence" value="ECO:0007669"/>
    <property type="project" value="UniProtKB-EC"/>
</dbReference>
<feature type="region of interest" description="Disordered" evidence="20">
    <location>
        <begin position="1026"/>
        <end position="1060"/>
    </location>
</feature>
<dbReference type="InterPro" id="IPR001606">
    <property type="entry name" value="ARID_dom"/>
</dbReference>
<feature type="region of interest" description="Disordered" evidence="20">
    <location>
        <begin position="807"/>
        <end position="844"/>
    </location>
</feature>
<evidence type="ECO:0000256" key="12">
    <source>
        <dbReference type="ARBA" id="ARBA00023140"/>
    </source>
</evidence>
<dbReference type="InterPro" id="IPR042231">
    <property type="entry name" value="Cho/carn_acyl_trans_2"/>
</dbReference>
<gene>
    <name evidence="23" type="ORF">NP233_g1738</name>
</gene>
<evidence type="ECO:0000256" key="6">
    <source>
        <dbReference type="ARBA" id="ARBA00022792"/>
    </source>
</evidence>
<dbReference type="GO" id="GO:0003677">
    <property type="term" value="F:DNA binding"/>
    <property type="evidence" value="ECO:0007669"/>
    <property type="project" value="InterPro"/>
</dbReference>
<feature type="domain" description="ARID" evidence="22">
    <location>
        <begin position="66"/>
        <end position="112"/>
    </location>
</feature>
<feature type="region of interest" description="Disordered" evidence="20">
    <location>
        <begin position="433"/>
        <end position="509"/>
    </location>
</feature>
<dbReference type="GO" id="GO:0005743">
    <property type="term" value="C:mitochondrial inner membrane"/>
    <property type="evidence" value="ECO:0007669"/>
    <property type="project" value="UniProtKB-SubCell"/>
</dbReference>
<dbReference type="SUPFAM" id="SSF52777">
    <property type="entry name" value="CoA-dependent acyltransferases"/>
    <property type="match status" value="2"/>
</dbReference>
<evidence type="ECO:0000256" key="8">
    <source>
        <dbReference type="ARBA" id="ARBA00022946"/>
    </source>
</evidence>
<evidence type="ECO:0000259" key="21">
    <source>
        <dbReference type="Pfam" id="PF00755"/>
    </source>
</evidence>
<dbReference type="InterPro" id="IPR036431">
    <property type="entry name" value="ARID_dom_sf"/>
</dbReference>
<feature type="region of interest" description="Disordered" evidence="20">
    <location>
        <begin position="132"/>
        <end position="193"/>
    </location>
</feature>
<dbReference type="PANTHER" id="PTHR22589:SF103">
    <property type="entry name" value="CARNITINE O-ACETYL-TRANSFERASE, ISOFORM A-RELATED"/>
    <property type="match status" value="1"/>
</dbReference>
<evidence type="ECO:0000256" key="19">
    <source>
        <dbReference type="SAM" id="Coils"/>
    </source>
</evidence>
<feature type="compositionally biased region" description="Gly residues" evidence="20">
    <location>
        <begin position="460"/>
        <end position="470"/>
    </location>
</feature>
<sequence length="1718" mass="190137">MPPSGPGTIYPFSDKTQFDRTYRAICAHKNISLDLSHLVLPLSSTSASANGATGSSSAAITGNTNEKRQLDLHLLHYIVFQRGGEGKVEEQGLWDEVAQEMGLGTEEVDSFSPSAAQSQRPFSASNKAEQLLANTASSSSTSPSSISPSPQPPSTLTAPTTNSSTPSPDSALSTAASSSSAVSSSTTSSQSSSIAQHLSRVYKLYLRFFDYAIRENIQQNRAKAQAAMQQSKAQAAAARAAAANGQQQSQASASTSTPPSTSSTAPLPPATMNNSVPTTSSLPPFNFQPQQPLQTRTQALTAQQQAIQTRAQAAAQAKAQAAAAHAQAQAAAALQAHTTHTLIPHGIPLTQFLTQYVGLLPPYVESLTAQERFMLLEWTQLSDAELKVKTKGKEGMIGIVKMVRETLNEMREGQSSGVRERPGFTTSVAVGIVLPGMKPGPPTAPPPKGPVPPLPDAAAGSGGGGGGGGRGGKKGKNKAKALTQGQVGKTPEELQREEEEGGEEVWDDETRQAVIPATKFISSGLKGEPLPPPEPKMGSKASFEVVYRLIGECNITEGSLDNTMDSIIVPAERLPEHHALLDKVSQACSEIDTKLAMIHDVLQEENYIKRMIIIASQVVYQKTLLTKADWERRYVLTVDMLKSMLAEIQYLVGLYNQSIRQLMEAFQSTASAHGHDAAVQQLPSWVQVQLQQQAAAAASQPAHPVQYTAQDLAAMTVEQRAQARSMQRAQEADLEMRKFREGFKKEGPEEVIRWIENRCRPLKSVYEEYLEQRRVLEERLREREKEMEDEEDDRNRYNAWGRRRWSLKDEEGSEQEGEGHIESDMEGSIASARDDRRERGSREGLSLFTGKARLPIAKSEWSVEGGLGLPFTEEEHAAAVLFVQCATQEFGSLPATAQMLSWDTDLTPDEKKEYHRLHDKGYRQYQEYGPKTALLHLLMGQDSTTKRFIVIGYVLSYQQHVFATGTKRYILTLDQLEEWVEDYADIIEEFIERKNAMHREQVEAHMRSMGRDLDLSGVDIGVLTRNRNRNKKKKKKEVAGDEEEEAKMISRKPESSLDKLHSQRALSPPIYILQGTFSAPLDPPPCSDSLPVLLPECSSAQPLVLSLLLLLQATLPTLQPPPMLRYQASLPNLPVPTLQSTAAKYLETVKPLLTPDAFANTQKAVESFVESPLAATLQKRLQERAAQPGMKNWLADWWNDVAYMGYRDPVVVFVSYFFVHADDLFRRDPAKRAASLVKAMLPFRELVESGQLEPEKVRGAPLCMASYKWLFHSSRYPVKPSDTARKFDAKENNHIAVIRKNKFFIVPLADASGRELSAAELELQFNRIIAAAGETPDTYPVGALTSDNRDLWTEAREALVAASSDGKNEEALRKIESAMIVVALDDTKPITREDISWGTWTGDGRNRFYDKHQLIVYENGRSGFLGEHSCMDGTPTLRMNEFILATLASGKIDLGPSTITNPTSLPAPTQLTFQLNETVESHIITALSNFYTLISKHELNVLHYEGYGKNLMKQFKFSPDAWAQLVKQLAFHKLFGRPGVTYESAQTRKYQLGRTEVIRSASNESKAWAEAMLDPNAWKDPLHLKNLFSKAVSRHIQYSTWAADGQGVDRHLFGLKRMLKDGEPLPEIYKDETFAKSSHWELSTSQLSSKYFEGWGYGEVVEDGFGLSYAIGDDYVRWTITNLKEKKRGGELRHCLAEAATEVRRMLEAAEKVEKGKL</sequence>
<keyword evidence="6" id="KW-0999">Mitochondrion inner membrane</keyword>
<evidence type="ECO:0000256" key="14">
    <source>
        <dbReference type="ARBA" id="ARBA00052702"/>
    </source>
</evidence>
<keyword evidence="7" id="KW-0276">Fatty acid metabolism</keyword>
<keyword evidence="5" id="KW-0808">Transferase</keyword>
<organism evidence="23 24">
    <name type="scientific">Leucocoprinus birnbaumii</name>
    <dbReference type="NCBI Taxonomy" id="56174"/>
    <lineage>
        <taxon>Eukaryota</taxon>
        <taxon>Fungi</taxon>
        <taxon>Dikarya</taxon>
        <taxon>Basidiomycota</taxon>
        <taxon>Agaricomycotina</taxon>
        <taxon>Agaricomycetes</taxon>
        <taxon>Agaricomycetidae</taxon>
        <taxon>Agaricales</taxon>
        <taxon>Agaricineae</taxon>
        <taxon>Agaricaceae</taxon>
        <taxon>Leucocoprinus</taxon>
    </lineage>
</organism>
<accession>A0AAD5W1J6</accession>
<evidence type="ECO:0000256" key="13">
    <source>
        <dbReference type="ARBA" id="ARBA00023315"/>
    </source>
</evidence>
<dbReference type="GO" id="GO:0009437">
    <property type="term" value="P:carnitine metabolic process"/>
    <property type="evidence" value="ECO:0007669"/>
    <property type="project" value="TreeGrafter"/>
</dbReference>
<name>A0AAD5W1J6_9AGAR</name>
<feature type="compositionally biased region" description="Basic residues" evidence="20">
    <location>
        <begin position="1026"/>
        <end position="1036"/>
    </location>
</feature>
<evidence type="ECO:0000256" key="20">
    <source>
        <dbReference type="SAM" id="MobiDB-lite"/>
    </source>
</evidence>
<evidence type="ECO:0000313" key="23">
    <source>
        <dbReference type="EMBL" id="KAJ3574466.1"/>
    </source>
</evidence>
<dbReference type="EC" id="2.3.1.7" evidence="16"/>
<dbReference type="PANTHER" id="PTHR22589">
    <property type="entry name" value="CARNITINE O-ACYLTRANSFERASE"/>
    <property type="match status" value="1"/>
</dbReference>
<dbReference type="EMBL" id="JANIEX010000067">
    <property type="protein sequence ID" value="KAJ3574466.1"/>
    <property type="molecule type" value="Genomic_DNA"/>
</dbReference>
<feature type="compositionally biased region" description="Basic and acidic residues" evidence="20">
    <location>
        <begin position="1046"/>
        <end position="1060"/>
    </location>
</feature>
<feature type="coiled-coil region" evidence="19">
    <location>
        <begin position="766"/>
        <end position="793"/>
    </location>
</feature>